<name>A0ABQ6W5H5_9EURO</name>
<keyword evidence="2" id="KW-1185">Reference proteome</keyword>
<organism evidence="1 2">
    <name type="scientific">Aspergillus pseudocaelatus</name>
    <dbReference type="NCBI Taxonomy" id="1825620"/>
    <lineage>
        <taxon>Eukaryota</taxon>
        <taxon>Fungi</taxon>
        <taxon>Dikarya</taxon>
        <taxon>Ascomycota</taxon>
        <taxon>Pezizomycotina</taxon>
        <taxon>Eurotiomycetes</taxon>
        <taxon>Eurotiomycetidae</taxon>
        <taxon>Eurotiales</taxon>
        <taxon>Aspergillaceae</taxon>
        <taxon>Aspergillus</taxon>
        <taxon>Aspergillus subgen. Circumdati</taxon>
    </lineage>
</organism>
<proteinExistence type="predicted"/>
<evidence type="ECO:0000313" key="1">
    <source>
        <dbReference type="EMBL" id="KAE8412394.1"/>
    </source>
</evidence>
<sequence>MGTINFYKAKASSRDVSDETATVIGGWRITHLTRDPFGQIATAELHMTAQILTGDS</sequence>
<evidence type="ECO:0008006" key="3">
    <source>
        <dbReference type="Google" id="ProtNLM"/>
    </source>
</evidence>
<evidence type="ECO:0000313" key="2">
    <source>
        <dbReference type="Proteomes" id="UP000325395"/>
    </source>
</evidence>
<reference evidence="1 2" key="1">
    <citation type="submission" date="2019-04" db="EMBL/GenBank/DDBJ databases">
        <authorList>
            <consortium name="DOE Joint Genome Institute"/>
            <person name="Mondo S."/>
            <person name="Kjaerbolling I."/>
            <person name="Vesth T."/>
            <person name="Frisvad J.C."/>
            <person name="Nybo J.L."/>
            <person name="Theobald S."/>
            <person name="Kildgaard S."/>
            <person name="Isbrandt T."/>
            <person name="Kuo A."/>
            <person name="Sato A."/>
            <person name="Lyhne E.K."/>
            <person name="Kogle M.E."/>
            <person name="Wiebenga A."/>
            <person name="Kun R.S."/>
            <person name="Lubbers R.J."/>
            <person name="Makela M.R."/>
            <person name="Barry K."/>
            <person name="Chovatia M."/>
            <person name="Clum A."/>
            <person name="Daum C."/>
            <person name="Haridas S."/>
            <person name="He G."/>
            <person name="LaButti K."/>
            <person name="Lipzen A."/>
            <person name="Riley R."/>
            <person name="Salamov A."/>
            <person name="Simmons B.A."/>
            <person name="Magnuson J.K."/>
            <person name="Henrissat B."/>
            <person name="Mortensen U.H."/>
            <person name="Larsen T.O."/>
            <person name="Devries R.P."/>
            <person name="Grigoriev I.V."/>
            <person name="Machida M."/>
            <person name="Baker S.E."/>
            <person name="Andersen M.R."/>
            <person name="Cantor M.N."/>
            <person name="Hua S.X."/>
        </authorList>
    </citation>
    <scope>NUCLEOTIDE SEQUENCE [LARGE SCALE GENOMIC DNA]</scope>
    <source>
        <strain evidence="1 2">CBS 117616</strain>
    </source>
</reference>
<dbReference type="EMBL" id="ML735836">
    <property type="protein sequence ID" value="KAE8412394.1"/>
    <property type="molecule type" value="Genomic_DNA"/>
</dbReference>
<protein>
    <recommendedName>
        <fullName evidence="3">Lipocalin-like domain-containing protein</fullName>
    </recommendedName>
</protein>
<dbReference type="Proteomes" id="UP000325395">
    <property type="component" value="Unassembled WGS sequence"/>
</dbReference>
<gene>
    <name evidence="1" type="ORF">BDV36DRAFT_271642</name>
</gene>
<accession>A0ABQ6W5H5</accession>